<organism evidence="1 2">
    <name type="scientific">Mycena belliarum</name>
    <dbReference type="NCBI Taxonomy" id="1033014"/>
    <lineage>
        <taxon>Eukaryota</taxon>
        <taxon>Fungi</taxon>
        <taxon>Dikarya</taxon>
        <taxon>Basidiomycota</taxon>
        <taxon>Agaricomycotina</taxon>
        <taxon>Agaricomycetes</taxon>
        <taxon>Agaricomycetidae</taxon>
        <taxon>Agaricales</taxon>
        <taxon>Marasmiineae</taxon>
        <taxon>Mycenaceae</taxon>
        <taxon>Mycena</taxon>
    </lineage>
</organism>
<sequence length="589" mass="66031">MYSRQPFSGPTRKLVLGIDIGTTYAGMSYCLLEPGRMPTILPVTRFPAQDHVGGDTKVPSIVYYDESGGAKALGAEALQESVIEQAEEDGWKKSEWFKLHLRPDKGAPTTDENTLPPLPKNKRAQDVFADFLRYLLQCARVYIGDHFPDGTALWIKLQDSMEFVLTHPNGWEGEQQSQMRAATIIAGLVPNTRQGRERIHFVTEGEASLHFCVANGLATDPLQHGKGVIIVDAGGGTVDISAYRKVNDAEGSDRKFEEIARAECLFNGSIFVSNRARQYLESQLQGSKFADDVEHIRQCFDKTSKLRFRATDEWSYIRFGRARDKDEALNISNGQMKLPGAVVAGFFRPSLDAILLAILNQCNSAKVPISSVLLVGGFAASEWLYSELKEELNSLGMEVSRPDSHVNKAVADGAVSYFLDRFVSARISKHTYGLECNTVYEPNNSEHLSRSHTTYMTVDGHMRVPHRFSSILMKNVRVSETTEFRERYVQLHKDRLQLQAASIELSRYIGEDEDPRWTDIDPDDYPVLCQVHADTSQAAKNLRPRMGQLGLYYCLDIEVVLSFGLTELKAQIAWFENGIEKRGPAELVY</sequence>
<dbReference type="Proteomes" id="UP001222325">
    <property type="component" value="Unassembled WGS sequence"/>
</dbReference>
<dbReference type="EMBL" id="JARJCN010000037">
    <property type="protein sequence ID" value="KAJ7084635.1"/>
    <property type="molecule type" value="Genomic_DNA"/>
</dbReference>
<dbReference type="Gene3D" id="3.30.420.40">
    <property type="match status" value="2"/>
</dbReference>
<keyword evidence="2" id="KW-1185">Reference proteome</keyword>
<reference evidence="1" key="1">
    <citation type="submission" date="2023-03" db="EMBL/GenBank/DDBJ databases">
        <title>Massive genome expansion in bonnet fungi (Mycena s.s.) driven by repeated elements and novel gene families across ecological guilds.</title>
        <authorList>
            <consortium name="Lawrence Berkeley National Laboratory"/>
            <person name="Harder C.B."/>
            <person name="Miyauchi S."/>
            <person name="Viragh M."/>
            <person name="Kuo A."/>
            <person name="Thoen E."/>
            <person name="Andreopoulos B."/>
            <person name="Lu D."/>
            <person name="Skrede I."/>
            <person name="Drula E."/>
            <person name="Henrissat B."/>
            <person name="Morin E."/>
            <person name="Kohler A."/>
            <person name="Barry K."/>
            <person name="LaButti K."/>
            <person name="Morin E."/>
            <person name="Salamov A."/>
            <person name="Lipzen A."/>
            <person name="Mereny Z."/>
            <person name="Hegedus B."/>
            <person name="Baldrian P."/>
            <person name="Stursova M."/>
            <person name="Weitz H."/>
            <person name="Taylor A."/>
            <person name="Grigoriev I.V."/>
            <person name="Nagy L.G."/>
            <person name="Martin F."/>
            <person name="Kauserud H."/>
        </authorList>
    </citation>
    <scope>NUCLEOTIDE SEQUENCE</scope>
    <source>
        <strain evidence="1">CBHHK173m</strain>
    </source>
</reference>
<dbReference type="PANTHER" id="PTHR14187">
    <property type="entry name" value="ALPHA KINASE/ELONGATION FACTOR 2 KINASE"/>
    <property type="match status" value="1"/>
</dbReference>
<gene>
    <name evidence="1" type="ORF">B0H15DRAFT_387338</name>
</gene>
<dbReference type="Gene3D" id="3.90.640.10">
    <property type="entry name" value="Actin, Chain A, domain 4"/>
    <property type="match status" value="1"/>
</dbReference>
<dbReference type="PANTHER" id="PTHR14187:SF5">
    <property type="entry name" value="HEAT SHOCK 70 KDA PROTEIN 12A"/>
    <property type="match status" value="1"/>
</dbReference>
<evidence type="ECO:0000313" key="2">
    <source>
        <dbReference type="Proteomes" id="UP001222325"/>
    </source>
</evidence>
<accession>A0AAD6TZ67</accession>
<protein>
    <submittedName>
        <fullName evidence="1">Uncharacterized protein</fullName>
    </submittedName>
</protein>
<comment type="caution">
    <text evidence="1">The sequence shown here is derived from an EMBL/GenBank/DDBJ whole genome shotgun (WGS) entry which is preliminary data.</text>
</comment>
<dbReference type="InterPro" id="IPR043129">
    <property type="entry name" value="ATPase_NBD"/>
</dbReference>
<evidence type="ECO:0000313" key="1">
    <source>
        <dbReference type="EMBL" id="KAJ7084635.1"/>
    </source>
</evidence>
<proteinExistence type="predicted"/>
<dbReference type="AlphaFoldDB" id="A0AAD6TZ67"/>
<dbReference type="SUPFAM" id="SSF53067">
    <property type="entry name" value="Actin-like ATPase domain"/>
    <property type="match status" value="2"/>
</dbReference>
<dbReference type="CDD" id="cd10170">
    <property type="entry name" value="ASKHA_NBD_HSP70"/>
    <property type="match status" value="1"/>
</dbReference>
<name>A0AAD6TZ67_9AGAR</name>